<dbReference type="CDD" id="cd00761">
    <property type="entry name" value="Glyco_tranf_GTA_type"/>
    <property type="match status" value="1"/>
</dbReference>
<sequence>MSVDTTRLARIILPKRGEPRDVRSLYLIEDEAAGAGRVTALSRTEARIPGGTEVSFETYFNAFPASYWRRWSQLDEVVLRLDITGEARVDLYRSKIDGSRIAITGADVETDESGRGTAEFTVSLAPFEDGGWIWFDITCESETVIHSAGWFANKEAEGQLVTSPVVIADDERGEVALNPGDRLPAADALVTVGIPTFNRPTDAVAALEALGADEDVNSVIEAVIMPDQGTKHPEDEDGFDQAAERFGDRLRIVKQGNLGGSGGYSRIMYEARHPERGTKAPFILYMDDDIAIEPDCILRSLAAARYAKSPMLIGGQMLNLQERSHLHTMGEVIDRGRFMWTAAPHTHYDHDFYKHPLRDRGSYGENASGETVDSKDLHRRIDVDYNGWWMCMIPRVVADTIGQPLPLFIKWDDGEFGLRAGDHGFPTASWPGIAIWHMAWSDKDDAIDWQAYFHLRNRLIVGALQHNGSTRGIVTSMAKATAKHLMCLEYSTVAIQNEAMKDFLAGPEQLFDILESTLPRINAMRKNYPDAVVIPSASELPKPSGGPAGLTTIPLSIPAKVKTLAQGLLNNAKPADTRNHEVPQVNLPPIEARWFSLSRIDGATVTTADGRGVVFRKRDRQKMIELAKESARLQKEVAQRFPEMRERYRAAHQRLTSREAWAGIFEPEMVEQFAALEQRES</sequence>
<dbReference type="InterPro" id="IPR045699">
    <property type="entry name" value="GlfT2_C"/>
</dbReference>
<evidence type="ECO:0000259" key="6">
    <source>
        <dbReference type="Pfam" id="PF19320"/>
    </source>
</evidence>
<dbReference type="InterPro" id="IPR029044">
    <property type="entry name" value="Nucleotide-diphossugar_trans"/>
</dbReference>
<evidence type="ECO:0000256" key="2">
    <source>
        <dbReference type="ARBA" id="ARBA00006739"/>
    </source>
</evidence>
<evidence type="ECO:0000313" key="7">
    <source>
        <dbReference type="EMBL" id="KAB3522798.1"/>
    </source>
</evidence>
<dbReference type="Pfam" id="PF19320">
    <property type="entry name" value="GlfT2_domain3"/>
    <property type="match status" value="1"/>
</dbReference>
<comment type="similarity">
    <text evidence="2">Belongs to the glycosyltransferase 2 family.</text>
</comment>
<dbReference type="PANTHER" id="PTHR43179:SF12">
    <property type="entry name" value="GALACTOFURANOSYLTRANSFERASE GLFT2"/>
    <property type="match status" value="1"/>
</dbReference>
<name>A0ABQ6VG64_9CORY</name>
<dbReference type="RefSeq" id="WP_151843689.1">
    <property type="nucleotide sequence ID" value="NZ_WBZJ01000001.1"/>
</dbReference>
<dbReference type="Pfam" id="PF17994">
    <property type="entry name" value="Glft2_N"/>
    <property type="match status" value="1"/>
</dbReference>
<comment type="caution">
    <text evidence="7">The sequence shown here is derived from an EMBL/GenBank/DDBJ whole genome shotgun (WGS) entry which is preliminary data.</text>
</comment>
<dbReference type="SUPFAM" id="SSF53448">
    <property type="entry name" value="Nucleotide-diphospho-sugar transferases"/>
    <property type="match status" value="1"/>
</dbReference>
<evidence type="ECO:0000313" key="8">
    <source>
        <dbReference type="Proteomes" id="UP000436181"/>
    </source>
</evidence>
<dbReference type="InterPro" id="IPR040492">
    <property type="entry name" value="GlfT2_N"/>
</dbReference>
<evidence type="ECO:0000256" key="1">
    <source>
        <dbReference type="ARBA" id="ARBA00004776"/>
    </source>
</evidence>
<evidence type="ECO:0000256" key="4">
    <source>
        <dbReference type="ARBA" id="ARBA00022679"/>
    </source>
</evidence>
<keyword evidence="3" id="KW-0328">Glycosyltransferase</keyword>
<keyword evidence="4" id="KW-0808">Transferase</keyword>
<keyword evidence="8" id="KW-1185">Reference proteome</keyword>
<dbReference type="PANTHER" id="PTHR43179">
    <property type="entry name" value="RHAMNOSYLTRANSFERASE WBBL"/>
    <property type="match status" value="1"/>
</dbReference>
<feature type="domain" description="Galactofuranosyltransferase-2 C-terminal" evidence="6">
    <location>
        <begin position="473"/>
        <end position="666"/>
    </location>
</feature>
<dbReference type="Proteomes" id="UP000436181">
    <property type="component" value="Unassembled WGS sequence"/>
</dbReference>
<proteinExistence type="inferred from homology"/>
<gene>
    <name evidence="7" type="ORF">F8377_01095</name>
</gene>
<dbReference type="Gene3D" id="3.90.550.60">
    <property type="match status" value="1"/>
</dbReference>
<comment type="pathway">
    <text evidence="1">Cell wall biogenesis; cell wall polysaccharide biosynthesis.</text>
</comment>
<evidence type="ECO:0000259" key="5">
    <source>
        <dbReference type="Pfam" id="PF17994"/>
    </source>
</evidence>
<reference evidence="7 8" key="1">
    <citation type="submission" date="2019-10" db="EMBL/GenBank/DDBJ databases">
        <title>Corynebacterium sp novel species isolated from the respiratory tract of Marmot.</title>
        <authorList>
            <person name="Zhang G."/>
        </authorList>
    </citation>
    <scope>NUCLEOTIDE SEQUENCE [LARGE SCALE GENOMIC DNA]</scope>
    <source>
        <strain evidence="7 8">336</strain>
    </source>
</reference>
<feature type="domain" description="Galactofuranosyltransferase GlfT2 N-terminal" evidence="5">
    <location>
        <begin position="8"/>
        <end position="152"/>
    </location>
</feature>
<protein>
    <submittedName>
        <fullName evidence="7">Glycosyltransferase family 2 protein</fullName>
    </submittedName>
</protein>
<evidence type="ECO:0000256" key="3">
    <source>
        <dbReference type="ARBA" id="ARBA00022676"/>
    </source>
</evidence>
<organism evidence="7 8">
    <name type="scientific">Corynebacterium zhongnanshanii</name>
    <dbReference type="NCBI Taxonomy" id="2768834"/>
    <lineage>
        <taxon>Bacteria</taxon>
        <taxon>Bacillati</taxon>
        <taxon>Actinomycetota</taxon>
        <taxon>Actinomycetes</taxon>
        <taxon>Mycobacteriales</taxon>
        <taxon>Corynebacteriaceae</taxon>
        <taxon>Corynebacterium</taxon>
    </lineage>
</organism>
<accession>A0ABQ6VG64</accession>
<dbReference type="EMBL" id="WBZJ01000001">
    <property type="protein sequence ID" value="KAB3522798.1"/>
    <property type="molecule type" value="Genomic_DNA"/>
</dbReference>
<dbReference type="Pfam" id="PF13641">
    <property type="entry name" value="Glyco_tranf_2_3"/>
    <property type="match status" value="1"/>
</dbReference>